<name>A0A173LUW2_9MICO</name>
<evidence type="ECO:0000313" key="2">
    <source>
        <dbReference type="Proteomes" id="UP000243847"/>
    </source>
</evidence>
<gene>
    <name evidence="1" type="ORF">AUMI_10690</name>
</gene>
<dbReference type="EMBL" id="AP017457">
    <property type="protein sequence ID" value="BAU98612.1"/>
    <property type="molecule type" value="Genomic_DNA"/>
</dbReference>
<proteinExistence type="predicted"/>
<dbReference type="AlphaFoldDB" id="A0A173LUW2"/>
<dbReference type="KEGG" id="amin:AUMI_10690"/>
<sequence length="98" mass="10480">MVLPVIILILGICLQAVSALGTQLSNASLARQAAQELARGVDSALVTRALHAANSKVLFRQSVESDVICVTLQQNVGPGPLEWIVPEIRVRECILDAH</sequence>
<evidence type="ECO:0000313" key="1">
    <source>
        <dbReference type="EMBL" id="BAU98612.1"/>
    </source>
</evidence>
<reference evidence="1 2" key="1">
    <citation type="journal article" date="2016" name="Genome Announc.">
        <title>Complete Genome Sequence of Aurantimicrobium minutum Type Strain KNCT, a Planktonic Ultramicrobacterium Isolated from River Water.</title>
        <authorList>
            <person name="Nakai R."/>
            <person name="Fujisawa T."/>
            <person name="Nakamura Y."/>
            <person name="Nishide H."/>
            <person name="Uchiyama I."/>
            <person name="Baba T."/>
            <person name="Toyoda A."/>
            <person name="Fujiyama A."/>
            <person name="Naganuma T."/>
            <person name="Niki H."/>
        </authorList>
    </citation>
    <scope>NUCLEOTIDE SEQUENCE [LARGE SCALE GENOMIC DNA]</scope>
    <source>
        <strain evidence="1 2">KNC</strain>
    </source>
</reference>
<accession>A0A173LUW2</accession>
<organism evidence="1 2">
    <name type="scientific">Aurantimicrobium minutum</name>
    <dbReference type="NCBI Taxonomy" id="708131"/>
    <lineage>
        <taxon>Bacteria</taxon>
        <taxon>Bacillati</taxon>
        <taxon>Actinomycetota</taxon>
        <taxon>Actinomycetes</taxon>
        <taxon>Micrococcales</taxon>
        <taxon>Microbacteriaceae</taxon>
        <taxon>Aurantimicrobium</taxon>
    </lineage>
</organism>
<protein>
    <submittedName>
        <fullName evidence="1">Uncharacterized protein</fullName>
    </submittedName>
</protein>
<dbReference type="OrthoDB" id="5116459at2"/>
<dbReference type="Proteomes" id="UP000243847">
    <property type="component" value="Chromosome sequence1"/>
</dbReference>